<dbReference type="GO" id="GO:0005737">
    <property type="term" value="C:cytoplasm"/>
    <property type="evidence" value="ECO:0007669"/>
    <property type="project" value="InterPro"/>
</dbReference>
<dbReference type="PANTHER" id="PTHR36120">
    <property type="entry name" value="FUCOSE ISOMERASE"/>
    <property type="match status" value="1"/>
</dbReference>
<comment type="caution">
    <text evidence="4">The sequence shown here is derived from an EMBL/GenBank/DDBJ whole genome shotgun (WGS) entry which is preliminary data.</text>
</comment>
<protein>
    <submittedName>
        <fullName evidence="4">Fucose isomerase</fullName>
    </submittedName>
</protein>
<keyword evidence="1 4" id="KW-0413">Isomerase</keyword>
<reference evidence="4 5" key="1">
    <citation type="submission" date="2019-04" db="EMBL/GenBank/DDBJ databases">
        <title>Cohnella sp. nov. isolated from preserved vegetables.</title>
        <authorList>
            <person name="Lin S.-Y."/>
            <person name="Hung M.-H."/>
            <person name="Young C.-C."/>
        </authorList>
    </citation>
    <scope>NUCLEOTIDE SEQUENCE [LARGE SCALE GENOMIC DNA]</scope>
    <source>
        <strain evidence="4 5">CC-MHH1044</strain>
    </source>
</reference>
<name>A0A4S4BSE6_9BACL</name>
<proteinExistence type="predicted"/>
<dbReference type="Proteomes" id="UP000310636">
    <property type="component" value="Unassembled WGS sequence"/>
</dbReference>
<dbReference type="RefSeq" id="WP_136370763.1">
    <property type="nucleotide sequence ID" value="NZ_SSOB01000018.1"/>
</dbReference>
<dbReference type="Pfam" id="PF02952">
    <property type="entry name" value="Fucose_iso_C"/>
    <property type="match status" value="1"/>
</dbReference>
<keyword evidence="5" id="KW-1185">Reference proteome</keyword>
<evidence type="ECO:0000259" key="3">
    <source>
        <dbReference type="Pfam" id="PF02952"/>
    </source>
</evidence>
<dbReference type="GO" id="GO:0006004">
    <property type="term" value="P:fucose metabolic process"/>
    <property type="evidence" value="ECO:0007669"/>
    <property type="project" value="InterPro"/>
</dbReference>
<dbReference type="OrthoDB" id="5838738at2"/>
<evidence type="ECO:0000256" key="1">
    <source>
        <dbReference type="ARBA" id="ARBA00023235"/>
    </source>
</evidence>
<dbReference type="GO" id="GO:0008736">
    <property type="term" value="F:L-fucose isomerase activity"/>
    <property type="evidence" value="ECO:0007669"/>
    <property type="project" value="InterPro"/>
</dbReference>
<dbReference type="InterPro" id="IPR009015">
    <property type="entry name" value="Fucose_isomerase_N/cen_sf"/>
</dbReference>
<dbReference type="InterPro" id="IPR015888">
    <property type="entry name" value="Fuc_isomerase_C"/>
</dbReference>
<evidence type="ECO:0000313" key="4">
    <source>
        <dbReference type="EMBL" id="THF77789.1"/>
    </source>
</evidence>
<dbReference type="SUPFAM" id="SSF53743">
    <property type="entry name" value="FucI/AraA N-terminal and middle domains"/>
    <property type="match status" value="1"/>
</dbReference>
<evidence type="ECO:0000313" key="5">
    <source>
        <dbReference type="Proteomes" id="UP000310636"/>
    </source>
</evidence>
<dbReference type="EMBL" id="SSOB01000018">
    <property type="protein sequence ID" value="THF77789.1"/>
    <property type="molecule type" value="Genomic_DNA"/>
</dbReference>
<accession>A0A4S4BSE6</accession>
<keyword evidence="2" id="KW-0119">Carbohydrate metabolism</keyword>
<gene>
    <name evidence="4" type="ORF">E6C55_15740</name>
</gene>
<feature type="domain" description="L-fucose isomerase C-terminal" evidence="3">
    <location>
        <begin position="345"/>
        <end position="471"/>
    </location>
</feature>
<dbReference type="PANTHER" id="PTHR36120:SF1">
    <property type="entry name" value="L-FUCOSE ISOMERASE C-TERMINAL DOMAIN-CONTAINING PROTEIN"/>
    <property type="match status" value="1"/>
</dbReference>
<evidence type="ECO:0000256" key="2">
    <source>
        <dbReference type="ARBA" id="ARBA00023277"/>
    </source>
</evidence>
<organism evidence="4 5">
    <name type="scientific">Cohnella fermenti</name>
    <dbReference type="NCBI Taxonomy" id="2565925"/>
    <lineage>
        <taxon>Bacteria</taxon>
        <taxon>Bacillati</taxon>
        <taxon>Bacillota</taxon>
        <taxon>Bacilli</taxon>
        <taxon>Bacillales</taxon>
        <taxon>Paenibacillaceae</taxon>
        <taxon>Cohnella</taxon>
    </lineage>
</organism>
<dbReference type="AlphaFoldDB" id="A0A4S4BSE6"/>
<sequence length="474" mass="52849">MRQVVRSKPVIGVIVGNRDFFPDHLAASGRATILKVLAEEGLEVVIVGELETKHGAIETHDEANICANLFKEHRDRLDGVLITLPNFGDEKAIAHAIRKAELKVPVLVHAFSDEVASMTIRDRRDSFCGKMSLCNNLQQYGIPYTLTSLHTMDPESEAFRSDLRRFVSTCAVAKSLRAARFGSIGARPASFNTVRYSERLLEQSGISIETIDLSEIFGRIGKVKESDPAVKRKLEEINAYIDIQGYPLDKIVKMASLGVVIDDWMEDQELDATAIQCWTSMQEYFGIVPCTLMSMMSSGLLPSACEVDVPGLVGMYALQQASRKPSALLDWNNNYGDDPDKGVVFHCSNLPKEMLEAIHMDYHEILSGTVGRENTFGTLQGRIKDRSFTYCKVATDDLNGQITAYLGEGEFTSDPLQTFGGYGVVQIPRFQELLRYICEQGFEHHVAVNLNQVAHSVKEAFTKYLGWKVYHHAN</sequence>